<accession>A0A1I5A390</accession>
<dbReference type="InterPro" id="IPR028992">
    <property type="entry name" value="Hedgehog/Intein_dom"/>
</dbReference>
<dbReference type="Gene3D" id="2.170.16.10">
    <property type="entry name" value="Hedgehog/Intein (Hint) domain"/>
    <property type="match status" value="1"/>
</dbReference>
<dbReference type="STRING" id="1005928.SAMN04487859_10528"/>
<name>A0A1I5A390_9RHOB</name>
<proteinExistence type="predicted"/>
<dbReference type="InterPro" id="IPR018247">
    <property type="entry name" value="EF_Hand_1_Ca_BS"/>
</dbReference>
<dbReference type="Pfam" id="PF13403">
    <property type="entry name" value="Hint_2"/>
    <property type="match status" value="1"/>
</dbReference>
<feature type="domain" description="Hedgehog/Intein (Hint)" evidence="1">
    <location>
        <begin position="184"/>
        <end position="321"/>
    </location>
</feature>
<dbReference type="Proteomes" id="UP000198599">
    <property type="component" value="Unassembled WGS sequence"/>
</dbReference>
<keyword evidence="3" id="KW-1185">Reference proteome</keyword>
<gene>
    <name evidence="2" type="ORF">SAMN04487859_10528</name>
</gene>
<evidence type="ECO:0000313" key="2">
    <source>
        <dbReference type="EMBL" id="SFN57005.1"/>
    </source>
</evidence>
<evidence type="ECO:0000313" key="3">
    <source>
        <dbReference type="Proteomes" id="UP000198599"/>
    </source>
</evidence>
<dbReference type="AlphaFoldDB" id="A0A1I5A390"/>
<dbReference type="InterPro" id="IPR036844">
    <property type="entry name" value="Hint_dom_sf"/>
</dbReference>
<organism evidence="2 3">
    <name type="scientific">Roseovarius lutimaris</name>
    <dbReference type="NCBI Taxonomy" id="1005928"/>
    <lineage>
        <taxon>Bacteria</taxon>
        <taxon>Pseudomonadati</taxon>
        <taxon>Pseudomonadota</taxon>
        <taxon>Alphaproteobacteria</taxon>
        <taxon>Rhodobacterales</taxon>
        <taxon>Roseobacteraceae</taxon>
        <taxon>Roseovarius</taxon>
    </lineage>
</organism>
<sequence length="369" mass="39119">MADTTLLLNGFSIIGDPHTNTNASKGGNLLIHDGTAIFEVSDIIVFQVEGANADGSLNGDSVITGVIVYDNASDYFNEVAKYTYSASPGGGAEIDLGRNNMGDRYLEFDATLLVSTDAGAPQLGDMAVVAGVDILGTLASTSGPLVIPTNENIDLDGDGIISGNEVADGVFSSDVNILAENLIVCFAAGTLIETATGPQPVEALRRGDMVNTLDAGPQPIRWIGGTTVSGLGANAPVRIRRGTIGNLRDLWVSQNHRILVTGAKAELLFGEAQVLVAAKHLVNDSTIRIAPCETVSYWHFLCDSHQIVFAEATPVESLYPGQQSLKAVTPVERDEIIALFPDLGAQDCDYDMSRYTLKRFEADAMRLMA</sequence>
<protein>
    <submittedName>
        <fullName evidence="2">Hint domain-containing protein</fullName>
    </submittedName>
</protein>
<dbReference type="EMBL" id="FOVP01000005">
    <property type="protein sequence ID" value="SFN57005.1"/>
    <property type="molecule type" value="Genomic_DNA"/>
</dbReference>
<reference evidence="3" key="1">
    <citation type="submission" date="2016-10" db="EMBL/GenBank/DDBJ databases">
        <authorList>
            <person name="Varghese N."/>
            <person name="Submissions S."/>
        </authorList>
    </citation>
    <scope>NUCLEOTIDE SEQUENCE [LARGE SCALE GENOMIC DNA]</scope>
    <source>
        <strain evidence="3">DSM 28463</strain>
    </source>
</reference>
<dbReference type="RefSeq" id="WP_092835586.1">
    <property type="nucleotide sequence ID" value="NZ_FOVP01000005.1"/>
</dbReference>
<dbReference type="SUPFAM" id="SSF51294">
    <property type="entry name" value="Hedgehog/intein (Hint) domain"/>
    <property type="match status" value="1"/>
</dbReference>
<dbReference type="OrthoDB" id="6305173at2"/>
<evidence type="ECO:0000259" key="1">
    <source>
        <dbReference type="Pfam" id="PF13403"/>
    </source>
</evidence>
<dbReference type="PROSITE" id="PS00018">
    <property type="entry name" value="EF_HAND_1"/>
    <property type="match status" value="1"/>
</dbReference>